<reference evidence="2 3" key="1">
    <citation type="journal article" date="2011" name="J. Bacteriol.">
        <title>Complete genome sequences of two hemotropic Mycoplasmas, Mycoplasma haemofelis strain Ohio2 and Mycoplasma suis strain Illinois.</title>
        <authorList>
            <person name="Messick J.B."/>
            <person name="Santos A.P."/>
            <person name="Guimaraes A.M."/>
        </authorList>
    </citation>
    <scope>NUCLEOTIDE SEQUENCE [LARGE SCALE GENOMIC DNA]</scope>
    <source>
        <strain evidence="2 3">Illinois</strain>
    </source>
</reference>
<organism evidence="2 3">
    <name type="scientific">Mycoplasma suis (strain Illinois)</name>
    <dbReference type="NCBI Taxonomy" id="768700"/>
    <lineage>
        <taxon>Bacteria</taxon>
        <taxon>Bacillati</taxon>
        <taxon>Mycoplasmatota</taxon>
        <taxon>Mollicutes</taxon>
        <taxon>Mycoplasmataceae</taxon>
        <taxon>Mycoplasma</taxon>
    </lineage>
</organism>
<dbReference type="KEGG" id="mss:MSU_0594"/>
<keyword evidence="1" id="KW-0732">Signal</keyword>
<gene>
    <name evidence="2" type="ordered locus">MSU_0594</name>
</gene>
<evidence type="ECO:0000313" key="2">
    <source>
        <dbReference type="EMBL" id="ADX98126.1"/>
    </source>
</evidence>
<dbReference type="AlphaFoldDB" id="F0QRK6"/>
<feature type="signal peptide" evidence="1">
    <location>
        <begin position="1"/>
        <end position="20"/>
    </location>
</feature>
<evidence type="ECO:0000313" key="3">
    <source>
        <dbReference type="Proteomes" id="UP000007484"/>
    </source>
</evidence>
<evidence type="ECO:0000256" key="1">
    <source>
        <dbReference type="SAM" id="SignalP"/>
    </source>
</evidence>
<proteinExistence type="predicted"/>
<keyword evidence="3" id="KW-1185">Reference proteome</keyword>
<sequence length="58" mass="6539">MTLLTKVLIGILTISSSAVAAGTYLKVNYFSRHEEKSKDFYGKEVYQGFYEQLTGIDL</sequence>
<dbReference type="Proteomes" id="UP000007484">
    <property type="component" value="Chromosome"/>
</dbReference>
<dbReference type="EMBL" id="CP002525">
    <property type="protein sequence ID" value="ADX98126.1"/>
    <property type="molecule type" value="Genomic_DNA"/>
</dbReference>
<dbReference type="RefSeq" id="WP_013609975.1">
    <property type="nucleotide sequence ID" value="NC_015155.1"/>
</dbReference>
<protein>
    <submittedName>
        <fullName evidence="2">Uncharacterized protein</fullName>
    </submittedName>
</protein>
<name>F0QRK6_MYCSL</name>
<dbReference type="STRING" id="768700.MSU_0594"/>
<feature type="chain" id="PRO_5003257301" evidence="1">
    <location>
        <begin position="21"/>
        <end position="58"/>
    </location>
</feature>
<dbReference type="HOGENOM" id="CLU_2974601_0_0_14"/>
<accession>F0QRK6</accession>